<gene>
    <name evidence="5" type="ORF">G5C51_19720</name>
</gene>
<evidence type="ECO:0000256" key="4">
    <source>
        <dbReference type="SAM" id="MobiDB-lite"/>
    </source>
</evidence>
<evidence type="ECO:0000256" key="3">
    <source>
        <dbReference type="ARBA" id="ARBA00035646"/>
    </source>
</evidence>
<comment type="subcellular location">
    <subcellularLocation>
        <location evidence="2">Gas vesicle</location>
    </subcellularLocation>
</comment>
<accession>A0A6G4U202</accession>
<dbReference type="EMBL" id="JAAKZV010000084">
    <property type="protein sequence ID" value="NGN66113.1"/>
    <property type="molecule type" value="Genomic_DNA"/>
</dbReference>
<dbReference type="Pfam" id="PF00741">
    <property type="entry name" value="Gas_vesicle"/>
    <property type="match status" value="1"/>
</dbReference>
<organism evidence="5 6">
    <name type="scientific">Streptomyces coryli</name>
    <dbReference type="NCBI Taxonomy" id="1128680"/>
    <lineage>
        <taxon>Bacteria</taxon>
        <taxon>Bacillati</taxon>
        <taxon>Actinomycetota</taxon>
        <taxon>Actinomycetes</taxon>
        <taxon>Kitasatosporales</taxon>
        <taxon>Streptomycetaceae</taxon>
        <taxon>Streptomyces</taxon>
    </lineage>
</organism>
<sequence>MPAREIALVDLLDRLLAGGAVVAGDLTLSIADVDLVVIDLRALLTSVTALEEAEDDDPSRLGPGPEELGRGPAELRSGDR</sequence>
<evidence type="ECO:0000256" key="2">
    <source>
        <dbReference type="ARBA" id="ARBA00035108"/>
    </source>
</evidence>
<comment type="caution">
    <text evidence="5">The sequence shown here is derived from an EMBL/GenBank/DDBJ whole genome shotgun (WGS) entry which is preliminary data.</text>
</comment>
<dbReference type="Proteomes" id="UP000481583">
    <property type="component" value="Unassembled WGS sequence"/>
</dbReference>
<dbReference type="AlphaFoldDB" id="A0A6G4U202"/>
<dbReference type="RefSeq" id="WP_165239186.1">
    <property type="nucleotide sequence ID" value="NZ_JAAKZV010000084.1"/>
</dbReference>
<feature type="compositionally biased region" description="Low complexity" evidence="4">
    <location>
        <begin position="60"/>
        <end position="80"/>
    </location>
</feature>
<evidence type="ECO:0000256" key="1">
    <source>
        <dbReference type="ARBA" id="ARBA00022987"/>
    </source>
</evidence>
<reference evidence="5 6" key="1">
    <citation type="submission" date="2020-02" db="EMBL/GenBank/DDBJ databases">
        <title>Whole-genome analyses of novel actinobacteria.</title>
        <authorList>
            <person name="Sahin N."/>
        </authorList>
    </citation>
    <scope>NUCLEOTIDE SEQUENCE [LARGE SCALE GENOMIC DNA]</scope>
    <source>
        <strain evidence="5 6">A7024</strain>
    </source>
</reference>
<keyword evidence="1" id="KW-0304">Gas vesicle</keyword>
<dbReference type="GO" id="GO:0031411">
    <property type="term" value="C:gas vesicle"/>
    <property type="evidence" value="ECO:0007669"/>
    <property type="project" value="UniProtKB-SubCell"/>
</dbReference>
<dbReference type="GO" id="GO:0012506">
    <property type="term" value="C:vesicle membrane"/>
    <property type="evidence" value="ECO:0007669"/>
    <property type="project" value="InterPro"/>
</dbReference>
<dbReference type="GO" id="GO:0005198">
    <property type="term" value="F:structural molecule activity"/>
    <property type="evidence" value="ECO:0007669"/>
    <property type="project" value="InterPro"/>
</dbReference>
<dbReference type="InterPro" id="IPR050530">
    <property type="entry name" value="GvpA"/>
</dbReference>
<dbReference type="PANTHER" id="PTHR35344:SF4">
    <property type="entry name" value="GAS VESICLE PROTEIN A1"/>
    <property type="match status" value="1"/>
</dbReference>
<comment type="similarity">
    <text evidence="3">Belongs to the gas vesicle GvpA family.</text>
</comment>
<keyword evidence="6" id="KW-1185">Reference proteome</keyword>
<evidence type="ECO:0000313" key="6">
    <source>
        <dbReference type="Proteomes" id="UP000481583"/>
    </source>
</evidence>
<dbReference type="InterPro" id="IPR000638">
    <property type="entry name" value="Gas-vesicle_GvpA-like"/>
</dbReference>
<feature type="region of interest" description="Disordered" evidence="4">
    <location>
        <begin position="49"/>
        <end position="80"/>
    </location>
</feature>
<name>A0A6G4U202_9ACTN</name>
<evidence type="ECO:0000313" key="5">
    <source>
        <dbReference type="EMBL" id="NGN66113.1"/>
    </source>
</evidence>
<proteinExistence type="inferred from homology"/>
<protein>
    <submittedName>
        <fullName evidence="5">Gas vesicle protein</fullName>
    </submittedName>
</protein>
<dbReference type="PANTHER" id="PTHR35344">
    <property type="entry name" value="GAS VESICLE STRUCTURAL PROTEIN 2-RELATED"/>
    <property type="match status" value="1"/>
</dbReference>